<name>A0A699YNT6_HAELA</name>
<dbReference type="Gene3D" id="3.30.40.10">
    <property type="entry name" value="Zinc/RING finger domain, C3HC4 (zinc finger)"/>
    <property type="match status" value="1"/>
</dbReference>
<evidence type="ECO:0000256" key="4">
    <source>
        <dbReference type="ARBA" id="ARBA00022786"/>
    </source>
</evidence>
<comment type="subcellular location">
    <subcellularLocation>
        <location evidence="1">Nucleus</location>
    </subcellularLocation>
</comment>
<reference evidence="7 8" key="1">
    <citation type="submission" date="2020-02" db="EMBL/GenBank/DDBJ databases">
        <title>Draft genome sequence of Haematococcus lacustris strain NIES-144.</title>
        <authorList>
            <person name="Morimoto D."/>
            <person name="Nakagawa S."/>
            <person name="Yoshida T."/>
            <person name="Sawayama S."/>
        </authorList>
    </citation>
    <scope>NUCLEOTIDE SEQUENCE [LARGE SCALE GENOMIC DNA]</scope>
    <source>
        <strain evidence="7 8">NIES-144</strain>
    </source>
</reference>
<dbReference type="PANTHER" id="PTHR21330:SF1">
    <property type="entry name" value="E3 SUMO-PROTEIN LIGASE NSE2"/>
    <property type="match status" value="1"/>
</dbReference>
<sequence>MLQSMEHIRKQFLTLSQDLEMMDETGKLAAMRAEYRKVLELELEVRAHQAALTELQDSYAANGIAPTAFHEVLQQMAAEISAEPGFDNQSDAALAHFDQETGAQPPPGSAGEGLEDDDCVMDASGLLNVVCPITMKPVLELKEPVEDPAGYVYEKEAVMAMIRRSRLPNLPCPVAGTSHTISAAGLKPSRRIVRERRKAMLIAARGGTQPGPSRGASARQDVFDADELS</sequence>
<protein>
    <recommendedName>
        <fullName evidence="9">SP-RING-type domain-containing protein</fullName>
    </recommendedName>
</protein>
<dbReference type="PANTHER" id="PTHR21330">
    <property type="entry name" value="E3 SUMO-PROTEIN LIGASE NSE2"/>
    <property type="match status" value="1"/>
</dbReference>
<dbReference type="GO" id="GO:0061665">
    <property type="term" value="F:SUMO ligase activity"/>
    <property type="evidence" value="ECO:0007669"/>
    <property type="project" value="TreeGrafter"/>
</dbReference>
<dbReference type="GO" id="GO:0030915">
    <property type="term" value="C:Smc5-Smc6 complex"/>
    <property type="evidence" value="ECO:0007669"/>
    <property type="project" value="InterPro"/>
</dbReference>
<keyword evidence="8" id="KW-1185">Reference proteome</keyword>
<dbReference type="UniPathway" id="UPA00886"/>
<evidence type="ECO:0000256" key="3">
    <source>
        <dbReference type="ARBA" id="ARBA00022679"/>
    </source>
</evidence>
<dbReference type="AlphaFoldDB" id="A0A699YNT6"/>
<dbReference type="InterPro" id="IPR026846">
    <property type="entry name" value="Nse2(Mms21)"/>
</dbReference>
<evidence type="ECO:0000256" key="6">
    <source>
        <dbReference type="SAM" id="MobiDB-lite"/>
    </source>
</evidence>
<evidence type="ECO:0000313" key="7">
    <source>
        <dbReference type="EMBL" id="GFH11640.1"/>
    </source>
</evidence>
<evidence type="ECO:0000256" key="5">
    <source>
        <dbReference type="ARBA" id="ARBA00023242"/>
    </source>
</evidence>
<evidence type="ECO:0000256" key="2">
    <source>
        <dbReference type="ARBA" id="ARBA00004718"/>
    </source>
</evidence>
<comment type="pathway">
    <text evidence="2">Protein modification; protein sumoylation.</text>
</comment>
<comment type="caution">
    <text evidence="7">The sequence shown here is derived from an EMBL/GenBank/DDBJ whole genome shotgun (WGS) entry which is preliminary data.</text>
</comment>
<dbReference type="InterPro" id="IPR013083">
    <property type="entry name" value="Znf_RING/FYVE/PHD"/>
</dbReference>
<dbReference type="GO" id="GO:0000724">
    <property type="term" value="P:double-strand break repair via homologous recombination"/>
    <property type="evidence" value="ECO:0007669"/>
    <property type="project" value="InterPro"/>
</dbReference>
<feature type="non-terminal residue" evidence="7">
    <location>
        <position position="1"/>
    </location>
</feature>
<dbReference type="GO" id="GO:0016925">
    <property type="term" value="P:protein sumoylation"/>
    <property type="evidence" value="ECO:0007669"/>
    <property type="project" value="UniProtKB-UniPathway"/>
</dbReference>
<proteinExistence type="predicted"/>
<keyword evidence="5" id="KW-0539">Nucleus</keyword>
<keyword evidence="4" id="KW-0833">Ubl conjugation pathway</keyword>
<accession>A0A699YNT6</accession>
<keyword evidence="3" id="KW-0808">Transferase</keyword>
<dbReference type="Proteomes" id="UP000485058">
    <property type="component" value="Unassembled WGS sequence"/>
</dbReference>
<organism evidence="7 8">
    <name type="scientific">Haematococcus lacustris</name>
    <name type="common">Green alga</name>
    <name type="synonym">Haematococcus pluvialis</name>
    <dbReference type="NCBI Taxonomy" id="44745"/>
    <lineage>
        <taxon>Eukaryota</taxon>
        <taxon>Viridiplantae</taxon>
        <taxon>Chlorophyta</taxon>
        <taxon>core chlorophytes</taxon>
        <taxon>Chlorophyceae</taxon>
        <taxon>CS clade</taxon>
        <taxon>Chlamydomonadales</taxon>
        <taxon>Haematococcaceae</taxon>
        <taxon>Haematococcus</taxon>
    </lineage>
</organism>
<dbReference type="GO" id="GO:0005634">
    <property type="term" value="C:nucleus"/>
    <property type="evidence" value="ECO:0007669"/>
    <property type="project" value="UniProtKB-SubCell"/>
</dbReference>
<evidence type="ECO:0000256" key="1">
    <source>
        <dbReference type="ARBA" id="ARBA00004123"/>
    </source>
</evidence>
<feature type="region of interest" description="Disordered" evidence="6">
    <location>
        <begin position="203"/>
        <end position="229"/>
    </location>
</feature>
<dbReference type="EMBL" id="BLLF01000420">
    <property type="protein sequence ID" value="GFH11640.1"/>
    <property type="molecule type" value="Genomic_DNA"/>
</dbReference>
<gene>
    <name evidence="7" type="ORF">HaLaN_07172</name>
</gene>
<evidence type="ECO:0000313" key="8">
    <source>
        <dbReference type="Proteomes" id="UP000485058"/>
    </source>
</evidence>
<evidence type="ECO:0008006" key="9">
    <source>
        <dbReference type="Google" id="ProtNLM"/>
    </source>
</evidence>